<evidence type="ECO:0000256" key="2">
    <source>
        <dbReference type="ARBA" id="ARBA00023002"/>
    </source>
</evidence>
<name>A0A1G1YJR1_9BACT</name>
<dbReference type="Proteomes" id="UP000177310">
    <property type="component" value="Unassembled WGS sequence"/>
</dbReference>
<dbReference type="InterPro" id="IPR002347">
    <property type="entry name" value="SDR_fam"/>
</dbReference>
<dbReference type="AlphaFoldDB" id="A0A1G1YJR1"/>
<sequence length="267" mass="28066">MPSKTIAQLFNLTGKVAIVTGGSMGIGYGIVRRLVEAGAKTVIADIAVKEGEAKARGFQQQGKAVTFIKTDVSAERDVKNLIAKTVKQYGRLDILVNNAGIFPTKPVLEMDLKFWEKIQAVNLRSVFLGCREAARAMAKNPGGVIINVASIDALHPSMVGLAAYDASKHGVWGFTKNFALEVAKQSIRVNAIAPGGISTEGVEAMTKGAVKTGAAMNESIKAFTAKIPLGRFGEPDEIATVALFLASDASAYMTGEIVVVDGGVLLA</sequence>
<dbReference type="InterPro" id="IPR036291">
    <property type="entry name" value="NAD(P)-bd_dom_sf"/>
</dbReference>
<dbReference type="Pfam" id="PF13561">
    <property type="entry name" value="adh_short_C2"/>
    <property type="match status" value="1"/>
</dbReference>
<evidence type="ECO:0000313" key="4">
    <source>
        <dbReference type="Proteomes" id="UP000177310"/>
    </source>
</evidence>
<gene>
    <name evidence="3" type="ORF">A3J59_03975</name>
</gene>
<dbReference type="GO" id="GO:0016491">
    <property type="term" value="F:oxidoreductase activity"/>
    <property type="evidence" value="ECO:0007669"/>
    <property type="project" value="UniProtKB-KW"/>
</dbReference>
<reference evidence="3 4" key="1">
    <citation type="journal article" date="2016" name="Nat. Commun.">
        <title>Thousands of microbial genomes shed light on interconnected biogeochemical processes in an aquifer system.</title>
        <authorList>
            <person name="Anantharaman K."/>
            <person name="Brown C.T."/>
            <person name="Hug L.A."/>
            <person name="Sharon I."/>
            <person name="Castelle C.J."/>
            <person name="Probst A.J."/>
            <person name="Thomas B.C."/>
            <person name="Singh A."/>
            <person name="Wilkins M.J."/>
            <person name="Karaoz U."/>
            <person name="Brodie E.L."/>
            <person name="Williams K.H."/>
            <person name="Hubbard S.S."/>
            <person name="Banfield J.F."/>
        </authorList>
    </citation>
    <scope>NUCLEOTIDE SEQUENCE [LARGE SCALE GENOMIC DNA]</scope>
</reference>
<evidence type="ECO:0008006" key="5">
    <source>
        <dbReference type="Google" id="ProtNLM"/>
    </source>
</evidence>
<keyword evidence="2" id="KW-0560">Oxidoreductase</keyword>
<accession>A0A1G1YJR1</accession>
<dbReference type="STRING" id="1797542.A3J59_03975"/>
<dbReference type="Gene3D" id="3.40.50.720">
    <property type="entry name" value="NAD(P)-binding Rossmann-like Domain"/>
    <property type="match status" value="1"/>
</dbReference>
<dbReference type="EMBL" id="MHIL01000010">
    <property type="protein sequence ID" value="OGY52046.1"/>
    <property type="molecule type" value="Genomic_DNA"/>
</dbReference>
<dbReference type="SUPFAM" id="SSF51735">
    <property type="entry name" value="NAD(P)-binding Rossmann-fold domains"/>
    <property type="match status" value="1"/>
</dbReference>
<protein>
    <recommendedName>
        <fullName evidence="5">SDR family oxidoreductase</fullName>
    </recommendedName>
</protein>
<dbReference type="NCBIfam" id="NF005559">
    <property type="entry name" value="PRK07231.1"/>
    <property type="match status" value="1"/>
</dbReference>
<evidence type="ECO:0000256" key="1">
    <source>
        <dbReference type="ARBA" id="ARBA00006484"/>
    </source>
</evidence>
<comment type="caution">
    <text evidence="3">The sequence shown here is derived from an EMBL/GenBank/DDBJ whole genome shotgun (WGS) entry which is preliminary data.</text>
</comment>
<dbReference type="PRINTS" id="PR00080">
    <property type="entry name" value="SDRFAMILY"/>
</dbReference>
<organism evidence="3 4">
    <name type="scientific">Candidatus Buchananbacteria bacterium RIFCSPHIGHO2_02_FULL_56_16</name>
    <dbReference type="NCBI Taxonomy" id="1797542"/>
    <lineage>
        <taxon>Bacteria</taxon>
        <taxon>Candidatus Buchananiibacteriota</taxon>
    </lineage>
</organism>
<dbReference type="PANTHER" id="PTHR24321">
    <property type="entry name" value="DEHYDROGENASES, SHORT CHAIN"/>
    <property type="match status" value="1"/>
</dbReference>
<proteinExistence type="inferred from homology"/>
<comment type="similarity">
    <text evidence="1">Belongs to the short-chain dehydrogenases/reductases (SDR) family.</text>
</comment>
<evidence type="ECO:0000313" key="3">
    <source>
        <dbReference type="EMBL" id="OGY52046.1"/>
    </source>
</evidence>
<dbReference type="FunFam" id="3.40.50.720:FF:000084">
    <property type="entry name" value="Short-chain dehydrogenase reductase"/>
    <property type="match status" value="1"/>
</dbReference>
<dbReference type="PANTHER" id="PTHR24321:SF8">
    <property type="entry name" value="ESTRADIOL 17-BETA-DEHYDROGENASE 8-RELATED"/>
    <property type="match status" value="1"/>
</dbReference>
<dbReference type="PRINTS" id="PR00081">
    <property type="entry name" value="GDHRDH"/>
</dbReference>